<keyword evidence="2" id="KW-0472">Membrane</keyword>
<comment type="caution">
    <text evidence="4">The sequence shown here is derived from an EMBL/GenBank/DDBJ whole genome shotgun (WGS) entry which is preliminary data.</text>
</comment>
<feature type="transmembrane region" description="Helical" evidence="2">
    <location>
        <begin position="125"/>
        <end position="152"/>
    </location>
</feature>
<dbReference type="InterPro" id="IPR036259">
    <property type="entry name" value="MFS_trans_sf"/>
</dbReference>
<dbReference type="Gene3D" id="1.20.1250.20">
    <property type="entry name" value="MFS general substrate transporter like domains"/>
    <property type="match status" value="2"/>
</dbReference>
<feature type="transmembrane region" description="Helical" evidence="2">
    <location>
        <begin position="540"/>
        <end position="565"/>
    </location>
</feature>
<feature type="transmembrane region" description="Helical" evidence="2">
    <location>
        <begin position="420"/>
        <end position="439"/>
    </location>
</feature>
<organism evidence="4 5">
    <name type="scientific">Potamilus streckersoni</name>
    <dbReference type="NCBI Taxonomy" id="2493646"/>
    <lineage>
        <taxon>Eukaryota</taxon>
        <taxon>Metazoa</taxon>
        <taxon>Spiralia</taxon>
        <taxon>Lophotrochozoa</taxon>
        <taxon>Mollusca</taxon>
        <taxon>Bivalvia</taxon>
        <taxon>Autobranchia</taxon>
        <taxon>Heteroconchia</taxon>
        <taxon>Palaeoheterodonta</taxon>
        <taxon>Unionida</taxon>
        <taxon>Unionoidea</taxon>
        <taxon>Unionidae</taxon>
        <taxon>Ambleminae</taxon>
        <taxon>Lampsilini</taxon>
        <taxon>Potamilus</taxon>
    </lineage>
</organism>
<evidence type="ECO:0000313" key="5">
    <source>
        <dbReference type="Proteomes" id="UP001195483"/>
    </source>
</evidence>
<keyword evidence="2" id="KW-0812">Transmembrane</keyword>
<proteinExistence type="predicted"/>
<dbReference type="PROSITE" id="PS50850">
    <property type="entry name" value="MFS"/>
    <property type="match status" value="1"/>
</dbReference>
<feature type="transmembrane region" description="Helical" evidence="2">
    <location>
        <begin position="386"/>
        <end position="408"/>
    </location>
</feature>
<accession>A0AAE0VM76</accession>
<dbReference type="Proteomes" id="UP001195483">
    <property type="component" value="Unassembled WGS sequence"/>
</dbReference>
<dbReference type="InterPro" id="IPR050327">
    <property type="entry name" value="Proton-linked_MCT"/>
</dbReference>
<dbReference type="EMBL" id="JAEAOA010000312">
    <property type="protein sequence ID" value="KAK3583079.1"/>
    <property type="molecule type" value="Genomic_DNA"/>
</dbReference>
<evidence type="ECO:0000313" key="4">
    <source>
        <dbReference type="EMBL" id="KAK3583079.1"/>
    </source>
</evidence>
<dbReference type="InterPro" id="IPR020846">
    <property type="entry name" value="MFS_dom"/>
</dbReference>
<dbReference type="GO" id="GO:0008028">
    <property type="term" value="F:monocarboxylic acid transmembrane transporter activity"/>
    <property type="evidence" value="ECO:0007669"/>
    <property type="project" value="TreeGrafter"/>
</dbReference>
<feature type="transmembrane region" description="Helical" evidence="2">
    <location>
        <begin position="476"/>
        <end position="500"/>
    </location>
</feature>
<gene>
    <name evidence="4" type="ORF">CHS0354_004024</name>
</gene>
<dbReference type="Pfam" id="PF07690">
    <property type="entry name" value="MFS_1"/>
    <property type="match status" value="2"/>
</dbReference>
<feature type="transmembrane region" description="Helical" evidence="2">
    <location>
        <begin position="74"/>
        <end position="94"/>
    </location>
</feature>
<reference evidence="4" key="3">
    <citation type="submission" date="2023-05" db="EMBL/GenBank/DDBJ databases">
        <authorList>
            <person name="Smith C.H."/>
        </authorList>
    </citation>
    <scope>NUCLEOTIDE SEQUENCE</scope>
    <source>
        <strain evidence="4">CHS0354</strain>
        <tissue evidence="4">Mantle</tissue>
    </source>
</reference>
<dbReference type="SUPFAM" id="SSF103473">
    <property type="entry name" value="MFS general substrate transporter"/>
    <property type="match status" value="1"/>
</dbReference>
<protein>
    <recommendedName>
        <fullName evidence="3">Major facilitator superfamily (MFS) profile domain-containing protein</fullName>
    </recommendedName>
</protein>
<evidence type="ECO:0000256" key="2">
    <source>
        <dbReference type="SAM" id="Phobius"/>
    </source>
</evidence>
<comment type="subcellular location">
    <subcellularLocation>
        <location evidence="1">Membrane</location>
        <topology evidence="1">Multi-pass membrane protein</topology>
    </subcellularLocation>
</comment>
<keyword evidence="5" id="KW-1185">Reference proteome</keyword>
<feature type="transmembrane region" description="Helical" evidence="2">
    <location>
        <begin position="451"/>
        <end position="470"/>
    </location>
</feature>
<dbReference type="InterPro" id="IPR011701">
    <property type="entry name" value="MFS"/>
</dbReference>
<keyword evidence="2" id="KW-1133">Transmembrane helix</keyword>
<dbReference type="AlphaFoldDB" id="A0AAE0VM76"/>
<feature type="transmembrane region" description="Helical" evidence="2">
    <location>
        <begin position="512"/>
        <end position="534"/>
    </location>
</feature>
<dbReference type="GO" id="GO:0016020">
    <property type="term" value="C:membrane"/>
    <property type="evidence" value="ECO:0007669"/>
    <property type="project" value="UniProtKB-SubCell"/>
</dbReference>
<feature type="transmembrane region" description="Helical" evidence="2">
    <location>
        <begin position="101"/>
        <end position="119"/>
    </location>
</feature>
<sequence length="600" mass="66485">MMDKKPSTEETDDIYPDIENDVDVNENLDGGRGWVVCFGAFLVNFILDGTLFSFGILLIDLLDYFEETKSKTAWVGSTQLGMCMFMGPVVSLLLERYSCRQVTIAGIVIAFLAFIASIFSPNIEVLIITYGVIGGIGFCMAFISSIIVVGLYFNRKRALATGIASSGSGLGTFVYAYLTNELLQVFDWKGTVLILSGILLNCVLCGALFRPLPQTRQSRRGRKWEKQSLNAREDETDMMMTLSPPLNNSGLNMVKNYNINRLKRSMEYRLTRSSELSPRHFEESNKKSCNSYLDIRNDHHDVIRENRHSLTTNPMVRKDIFYSWSLQSLSEYKDASDLNSFIRSMKRDCSEMESRVFVSTSLKNNRILLKFSSIFGQTFDLFYNKVFLLLLLANVMWTVQSVPITYVLDLAVSKGLLKSQAALLISIIGIANILGRIFSGIMTDLCHLKSIVTYTCALLTASVVSFIMPFCTSFSYFAACCAVFGLCMATAVSMRTIVLADHLGIHKLTQSFGIVALFQGVAFMTNAPVAGFLLDALGSYLYPFIMAGTMYLVSGVACFVVFVIAGGHKPKNQSENAAVTVSVSSTERNTSVCGESSTDL</sequence>
<evidence type="ECO:0000256" key="1">
    <source>
        <dbReference type="ARBA" id="ARBA00004141"/>
    </source>
</evidence>
<feature type="domain" description="Major facilitator superfamily (MFS) profile" evidence="3">
    <location>
        <begin position="36"/>
        <end position="566"/>
    </location>
</feature>
<reference evidence="4" key="1">
    <citation type="journal article" date="2021" name="Genome Biol. Evol.">
        <title>A High-Quality Reference Genome for a Parasitic Bivalve with Doubly Uniparental Inheritance (Bivalvia: Unionida).</title>
        <authorList>
            <person name="Smith C.H."/>
        </authorList>
    </citation>
    <scope>NUCLEOTIDE SEQUENCE</scope>
    <source>
        <strain evidence="4">CHS0354</strain>
    </source>
</reference>
<dbReference type="CDD" id="cd17352">
    <property type="entry name" value="MFS_MCT_SLC16"/>
    <property type="match status" value="1"/>
</dbReference>
<name>A0AAE0VM76_9BIVA</name>
<feature type="transmembrane region" description="Helical" evidence="2">
    <location>
        <begin position="190"/>
        <end position="212"/>
    </location>
</feature>
<reference evidence="4" key="2">
    <citation type="journal article" date="2021" name="Genome Biol. Evol.">
        <title>Developing a high-quality reference genome for a parasitic bivalve with doubly uniparental inheritance (Bivalvia: Unionida).</title>
        <authorList>
            <person name="Smith C.H."/>
        </authorList>
    </citation>
    <scope>NUCLEOTIDE SEQUENCE</scope>
    <source>
        <strain evidence="4">CHS0354</strain>
        <tissue evidence="4">Mantle</tissue>
    </source>
</reference>
<feature type="transmembrane region" description="Helical" evidence="2">
    <location>
        <begin position="159"/>
        <end position="178"/>
    </location>
</feature>
<evidence type="ECO:0000259" key="3">
    <source>
        <dbReference type="PROSITE" id="PS50850"/>
    </source>
</evidence>
<feature type="transmembrane region" description="Helical" evidence="2">
    <location>
        <begin position="34"/>
        <end position="62"/>
    </location>
</feature>
<dbReference type="PANTHER" id="PTHR11360:SF284">
    <property type="entry name" value="EG:103B4.3 PROTEIN-RELATED"/>
    <property type="match status" value="1"/>
</dbReference>
<dbReference type="PANTHER" id="PTHR11360">
    <property type="entry name" value="MONOCARBOXYLATE TRANSPORTER"/>
    <property type="match status" value="1"/>
</dbReference>